<accession>A0AAD1Y2I3</accession>
<evidence type="ECO:0000256" key="1">
    <source>
        <dbReference type="SAM" id="SignalP"/>
    </source>
</evidence>
<evidence type="ECO:0000313" key="2">
    <source>
        <dbReference type="EMBL" id="CAI2381737.1"/>
    </source>
</evidence>
<feature type="signal peptide" evidence="1">
    <location>
        <begin position="1"/>
        <end position="17"/>
    </location>
</feature>
<name>A0AAD1Y2I3_EUPCR</name>
<proteinExistence type="predicted"/>
<keyword evidence="3" id="KW-1185">Reference proteome</keyword>
<organism evidence="2 3">
    <name type="scientific">Euplotes crassus</name>
    <dbReference type="NCBI Taxonomy" id="5936"/>
    <lineage>
        <taxon>Eukaryota</taxon>
        <taxon>Sar</taxon>
        <taxon>Alveolata</taxon>
        <taxon>Ciliophora</taxon>
        <taxon>Intramacronucleata</taxon>
        <taxon>Spirotrichea</taxon>
        <taxon>Hypotrichia</taxon>
        <taxon>Euplotida</taxon>
        <taxon>Euplotidae</taxon>
        <taxon>Moneuplotes</taxon>
    </lineage>
</organism>
<comment type="caution">
    <text evidence="2">The sequence shown here is derived from an EMBL/GenBank/DDBJ whole genome shotgun (WGS) entry which is preliminary data.</text>
</comment>
<dbReference type="AlphaFoldDB" id="A0AAD1Y2I3"/>
<protein>
    <recommendedName>
        <fullName evidence="4">Secreted protein</fullName>
    </recommendedName>
</protein>
<dbReference type="EMBL" id="CAMPGE010023852">
    <property type="protein sequence ID" value="CAI2381737.1"/>
    <property type="molecule type" value="Genomic_DNA"/>
</dbReference>
<feature type="chain" id="PRO_5042175848" description="Secreted protein" evidence="1">
    <location>
        <begin position="18"/>
        <end position="66"/>
    </location>
</feature>
<evidence type="ECO:0008006" key="4">
    <source>
        <dbReference type="Google" id="ProtNLM"/>
    </source>
</evidence>
<sequence length="66" mass="7373">MLSEILLLCISLAVCTGCFLYFSCTCSWLPSTCTNERPARSDVYSSCPHVPLAVVFRSRHECKVNI</sequence>
<keyword evidence="1" id="KW-0732">Signal</keyword>
<reference evidence="2" key="1">
    <citation type="submission" date="2023-07" db="EMBL/GenBank/DDBJ databases">
        <authorList>
            <consortium name="AG Swart"/>
            <person name="Singh M."/>
            <person name="Singh A."/>
            <person name="Seah K."/>
            <person name="Emmerich C."/>
        </authorList>
    </citation>
    <scope>NUCLEOTIDE SEQUENCE</scope>
    <source>
        <strain evidence="2">DP1</strain>
    </source>
</reference>
<gene>
    <name evidence="2" type="ORF">ECRASSUSDP1_LOCUS23197</name>
</gene>
<evidence type="ECO:0000313" key="3">
    <source>
        <dbReference type="Proteomes" id="UP001295684"/>
    </source>
</evidence>
<dbReference type="Proteomes" id="UP001295684">
    <property type="component" value="Unassembled WGS sequence"/>
</dbReference>